<reference evidence="2" key="1">
    <citation type="submission" date="2025-08" db="UniProtKB">
        <authorList>
            <consortium name="Ensembl"/>
        </authorList>
    </citation>
    <scope>IDENTIFICATION</scope>
</reference>
<name>A0A673WTL6_SALTR</name>
<evidence type="ECO:0000256" key="1">
    <source>
        <dbReference type="SAM" id="Phobius"/>
    </source>
</evidence>
<dbReference type="Proteomes" id="UP000472277">
    <property type="component" value="Chromosome 14"/>
</dbReference>
<evidence type="ECO:0000313" key="2">
    <source>
        <dbReference type="Ensembl" id="ENSSTUP00000012468.1"/>
    </source>
</evidence>
<protein>
    <submittedName>
        <fullName evidence="2">Uncharacterized protein</fullName>
    </submittedName>
</protein>
<accession>A0A673WTL6</accession>
<keyword evidence="1" id="KW-1133">Transmembrane helix</keyword>
<dbReference type="GeneTree" id="ENSGT01050000247509"/>
<feature type="transmembrane region" description="Helical" evidence="1">
    <location>
        <begin position="26"/>
        <end position="49"/>
    </location>
</feature>
<keyword evidence="1" id="KW-0812">Transmembrane</keyword>
<keyword evidence="3" id="KW-1185">Reference proteome</keyword>
<evidence type="ECO:0000313" key="3">
    <source>
        <dbReference type="Proteomes" id="UP000472277"/>
    </source>
</evidence>
<dbReference type="OMA" id="WTVSFIT"/>
<keyword evidence="1" id="KW-0472">Membrane</keyword>
<proteinExistence type="predicted"/>
<dbReference type="Ensembl" id="ENSSTUT00000013204.1">
    <property type="protein sequence ID" value="ENSSTUP00000012468.1"/>
    <property type="gene ID" value="ENSSTUG00000005869.1"/>
</dbReference>
<organism evidence="2 3">
    <name type="scientific">Salmo trutta</name>
    <name type="common">Brown trout</name>
    <dbReference type="NCBI Taxonomy" id="8032"/>
    <lineage>
        <taxon>Eukaryota</taxon>
        <taxon>Metazoa</taxon>
        <taxon>Chordata</taxon>
        <taxon>Craniata</taxon>
        <taxon>Vertebrata</taxon>
        <taxon>Euteleostomi</taxon>
        <taxon>Actinopterygii</taxon>
        <taxon>Neopterygii</taxon>
        <taxon>Teleostei</taxon>
        <taxon>Protacanthopterygii</taxon>
        <taxon>Salmoniformes</taxon>
        <taxon>Salmonidae</taxon>
        <taxon>Salmoninae</taxon>
        <taxon>Salmo</taxon>
    </lineage>
</organism>
<dbReference type="InParanoid" id="A0A673WTL6"/>
<sequence>MSVCVCVLLDVPVPWAASPFLHWFSSASSLWTVSFITLFFSFSFPYFFFHCSAVSSKFTEAVFLMVLALGGERRDIIQSIPHNNNNYI</sequence>
<reference evidence="2" key="2">
    <citation type="submission" date="2025-09" db="UniProtKB">
        <authorList>
            <consortium name="Ensembl"/>
        </authorList>
    </citation>
    <scope>IDENTIFICATION</scope>
</reference>
<dbReference type="AlphaFoldDB" id="A0A673WTL6"/>